<dbReference type="PROSITE" id="PS50109">
    <property type="entry name" value="HIS_KIN"/>
    <property type="match status" value="1"/>
</dbReference>
<dbReference type="InterPro" id="IPR005467">
    <property type="entry name" value="His_kinase_dom"/>
</dbReference>
<dbReference type="InterPro" id="IPR004358">
    <property type="entry name" value="Sig_transdc_His_kin-like_C"/>
</dbReference>
<dbReference type="EC" id="2.7.13.3" evidence="2"/>
<dbReference type="SMART" id="SM00387">
    <property type="entry name" value="HATPase_c"/>
    <property type="match status" value="1"/>
</dbReference>
<dbReference type="InterPro" id="IPR003661">
    <property type="entry name" value="HisK_dim/P_dom"/>
</dbReference>
<dbReference type="PRINTS" id="PR00344">
    <property type="entry name" value="BCTRLSENSOR"/>
</dbReference>
<comment type="catalytic activity">
    <reaction evidence="1">
        <text>ATP + protein L-histidine = ADP + protein N-phospho-L-histidine.</text>
        <dbReference type="EC" id="2.7.13.3"/>
    </reaction>
</comment>
<evidence type="ECO:0000256" key="3">
    <source>
        <dbReference type="ARBA" id="ARBA00022553"/>
    </source>
</evidence>
<keyword evidence="3" id="KW-0597">Phosphoprotein</keyword>
<dbReference type="AlphaFoldDB" id="A0A951U4E9"/>
<evidence type="ECO:0000256" key="4">
    <source>
        <dbReference type="ARBA" id="ARBA00022777"/>
    </source>
</evidence>
<gene>
    <name evidence="7" type="ORF">KME07_09030</name>
</gene>
<dbReference type="PANTHER" id="PTHR43065:SF48">
    <property type="entry name" value="HISTIDINE KINASE"/>
    <property type="match status" value="1"/>
</dbReference>
<dbReference type="SUPFAM" id="SSF55874">
    <property type="entry name" value="ATPase domain of HSP90 chaperone/DNA topoisomerase II/histidine kinase"/>
    <property type="match status" value="1"/>
</dbReference>
<organism evidence="7 8">
    <name type="scientific">Pegethrix bostrychoides GSE-TBD4-15B</name>
    <dbReference type="NCBI Taxonomy" id="2839662"/>
    <lineage>
        <taxon>Bacteria</taxon>
        <taxon>Bacillati</taxon>
        <taxon>Cyanobacteriota</taxon>
        <taxon>Cyanophyceae</taxon>
        <taxon>Oculatellales</taxon>
        <taxon>Oculatellaceae</taxon>
        <taxon>Pegethrix</taxon>
    </lineage>
</organism>
<protein>
    <recommendedName>
        <fullName evidence="2">histidine kinase</fullName>
        <ecNumber evidence="2">2.7.13.3</ecNumber>
    </recommendedName>
</protein>
<sequence length="488" mass="54769">MQTKEQVSRLNSLEWEGISRGGIDENLTGELAENKEITEQVLEQLEQISTQDQQAGNILEHFKNYQSEVDAAMQLVAQGKTQTALAASDDIDEVYDELYEEITELEQFYVDQKQRTRQVADVGTTLSLLMAAAIIGTLFHKFSQQLWNKNQKLGTALQDLQQTQGQLIQQEKMAALGQLIAGVAHEINNPLGMIQASTHNSQKALDETLENLPQLPQRLTEEQQASLFELATRAMRNRLSLDSDESRSLKRTITAKLKEHDIDDARGIADTLTDMGVGDDIEFLMPLLKSRYGSWAVELAYNLACLMTNNQMILRAVERSAKIVFALKSYAHFDQSGQKQLMQVSEGLETVIEIYQNQIKRNIELVRDYQDLPDIWGYPDELVQVWTNLIHNAVQAMNTKGTLIISTSQHEEGVEIGVTDTGSGILPEVQQKIFDAFFTTKPAGEGSGLGLYISQKIVEKHQGHIKFESQPGKTKFTVWLPLESSETP</sequence>
<dbReference type="Proteomes" id="UP000707356">
    <property type="component" value="Unassembled WGS sequence"/>
</dbReference>
<accession>A0A951U4E9</accession>
<keyword evidence="4" id="KW-0808">Transferase</keyword>
<dbReference type="SUPFAM" id="SSF47384">
    <property type="entry name" value="Homodimeric domain of signal transducing histidine kinase"/>
    <property type="match status" value="1"/>
</dbReference>
<dbReference type="Gene3D" id="1.10.287.130">
    <property type="match status" value="1"/>
</dbReference>
<name>A0A951U4E9_9CYAN</name>
<comment type="caution">
    <text evidence="7">The sequence shown here is derived from an EMBL/GenBank/DDBJ whole genome shotgun (WGS) entry which is preliminary data.</text>
</comment>
<reference evidence="7" key="1">
    <citation type="submission" date="2021-05" db="EMBL/GenBank/DDBJ databases">
        <authorList>
            <person name="Pietrasiak N."/>
            <person name="Ward R."/>
            <person name="Stajich J.E."/>
            <person name="Kurbessoian T."/>
        </authorList>
    </citation>
    <scope>NUCLEOTIDE SEQUENCE</scope>
    <source>
        <strain evidence="7">GSE-TBD4-15B</strain>
    </source>
</reference>
<dbReference type="Pfam" id="PF02518">
    <property type="entry name" value="HATPase_c"/>
    <property type="match status" value="1"/>
</dbReference>
<dbReference type="InterPro" id="IPR036097">
    <property type="entry name" value="HisK_dim/P_sf"/>
</dbReference>
<proteinExistence type="predicted"/>
<dbReference type="PANTHER" id="PTHR43065">
    <property type="entry name" value="SENSOR HISTIDINE KINASE"/>
    <property type="match status" value="1"/>
</dbReference>
<dbReference type="Gene3D" id="3.30.565.10">
    <property type="entry name" value="Histidine kinase-like ATPase, C-terminal domain"/>
    <property type="match status" value="1"/>
</dbReference>
<evidence type="ECO:0000256" key="1">
    <source>
        <dbReference type="ARBA" id="ARBA00000085"/>
    </source>
</evidence>
<evidence type="ECO:0000313" key="7">
    <source>
        <dbReference type="EMBL" id="MBW4465570.1"/>
    </source>
</evidence>
<dbReference type="EMBL" id="JAHHHV010000049">
    <property type="protein sequence ID" value="MBW4465570.1"/>
    <property type="molecule type" value="Genomic_DNA"/>
</dbReference>
<evidence type="ECO:0000259" key="6">
    <source>
        <dbReference type="PROSITE" id="PS50109"/>
    </source>
</evidence>
<keyword evidence="4" id="KW-0418">Kinase</keyword>
<reference evidence="7" key="2">
    <citation type="journal article" date="2022" name="Microbiol. Resour. Announc.">
        <title>Metagenome Sequencing to Explore Phylogenomics of Terrestrial Cyanobacteria.</title>
        <authorList>
            <person name="Ward R.D."/>
            <person name="Stajich J.E."/>
            <person name="Johansen J.R."/>
            <person name="Huntemann M."/>
            <person name="Clum A."/>
            <person name="Foster B."/>
            <person name="Foster B."/>
            <person name="Roux S."/>
            <person name="Palaniappan K."/>
            <person name="Varghese N."/>
            <person name="Mukherjee S."/>
            <person name="Reddy T.B.K."/>
            <person name="Daum C."/>
            <person name="Copeland A."/>
            <person name="Chen I.A."/>
            <person name="Ivanova N.N."/>
            <person name="Kyrpides N.C."/>
            <person name="Shapiro N."/>
            <person name="Eloe-Fadrosh E.A."/>
            <person name="Pietrasiak N."/>
        </authorList>
    </citation>
    <scope>NUCLEOTIDE SEQUENCE</scope>
    <source>
        <strain evidence="7">GSE-TBD4-15B</strain>
    </source>
</reference>
<dbReference type="GO" id="GO:0000155">
    <property type="term" value="F:phosphorelay sensor kinase activity"/>
    <property type="evidence" value="ECO:0007669"/>
    <property type="project" value="InterPro"/>
</dbReference>
<evidence type="ECO:0000313" key="8">
    <source>
        <dbReference type="Proteomes" id="UP000707356"/>
    </source>
</evidence>
<dbReference type="InterPro" id="IPR003594">
    <property type="entry name" value="HATPase_dom"/>
</dbReference>
<dbReference type="InterPro" id="IPR036890">
    <property type="entry name" value="HATPase_C_sf"/>
</dbReference>
<dbReference type="CDD" id="cd00082">
    <property type="entry name" value="HisKA"/>
    <property type="match status" value="1"/>
</dbReference>
<evidence type="ECO:0000256" key="2">
    <source>
        <dbReference type="ARBA" id="ARBA00012438"/>
    </source>
</evidence>
<keyword evidence="5" id="KW-0902">Two-component regulatory system</keyword>
<feature type="domain" description="Histidine kinase" evidence="6">
    <location>
        <begin position="311"/>
        <end position="484"/>
    </location>
</feature>
<evidence type="ECO:0000256" key="5">
    <source>
        <dbReference type="ARBA" id="ARBA00023012"/>
    </source>
</evidence>